<dbReference type="InterPro" id="IPR001750">
    <property type="entry name" value="ND/Mrp_TM"/>
</dbReference>
<feature type="transmembrane region" description="Helical" evidence="10">
    <location>
        <begin position="286"/>
        <end position="311"/>
    </location>
</feature>
<dbReference type="GO" id="GO:0015990">
    <property type="term" value="P:electron transport coupled proton transport"/>
    <property type="evidence" value="ECO:0007669"/>
    <property type="project" value="TreeGrafter"/>
</dbReference>
<evidence type="ECO:0000256" key="5">
    <source>
        <dbReference type="ARBA" id="ARBA00022692"/>
    </source>
</evidence>
<dbReference type="EMBL" id="JN863730">
    <property type="protein sequence ID" value="AET63086.1"/>
    <property type="molecule type" value="Genomic_DNA"/>
</dbReference>
<accession>H9M769</accession>
<keyword evidence="10 13" id="KW-0496">Mitochondrion</keyword>
<keyword evidence="5 10" id="KW-0812">Transmembrane</keyword>
<feature type="transmembrane region" description="Helical" evidence="10">
    <location>
        <begin position="207"/>
        <end position="227"/>
    </location>
</feature>
<evidence type="ECO:0000259" key="11">
    <source>
        <dbReference type="Pfam" id="PF00361"/>
    </source>
</evidence>
<dbReference type="PRINTS" id="PR01434">
    <property type="entry name" value="NADHDHGNASE5"/>
</dbReference>
<dbReference type="InterPro" id="IPR001516">
    <property type="entry name" value="Proton_antipo_N"/>
</dbReference>
<comment type="function">
    <text evidence="1">Core subunit of the mitochondrial membrane respiratory chain NADH dehydrogenase (Complex I) that is believed to belong to the minimal assembly required for catalysis. Complex I functions in the transfer of electrons from NADH to the respiratory chain. The immediate electron acceptor for the enzyme is believed to be ubiquinone.</text>
</comment>
<dbReference type="RefSeq" id="YP_006234438.1">
    <property type="nucleotide sequence ID" value="NC_017759.1"/>
</dbReference>
<dbReference type="PANTHER" id="PTHR42829:SF2">
    <property type="entry name" value="NADH-UBIQUINONE OXIDOREDUCTASE CHAIN 5"/>
    <property type="match status" value="1"/>
</dbReference>
<feature type="transmembrane region" description="Helical" evidence="10">
    <location>
        <begin position="529"/>
        <end position="551"/>
    </location>
</feature>
<evidence type="ECO:0000256" key="7">
    <source>
        <dbReference type="ARBA" id="ARBA00022989"/>
    </source>
</evidence>
<evidence type="ECO:0000256" key="4">
    <source>
        <dbReference type="ARBA" id="ARBA00021096"/>
    </source>
</evidence>
<feature type="transmembrane region" description="Helical" evidence="10">
    <location>
        <begin position="474"/>
        <end position="492"/>
    </location>
</feature>
<dbReference type="InterPro" id="IPR003945">
    <property type="entry name" value="NU5C-like"/>
</dbReference>
<gene>
    <name evidence="13" type="primary">ND5</name>
</gene>
<dbReference type="AlphaFoldDB" id="H9M769"/>
<dbReference type="EC" id="7.1.1.2" evidence="3 10"/>
<name>H9M769_9ACAR</name>
<evidence type="ECO:0000313" key="13">
    <source>
        <dbReference type="EMBL" id="AET63086.1"/>
    </source>
</evidence>
<keyword evidence="7 10" id="KW-1133">Transmembrane helix</keyword>
<feature type="transmembrane region" description="Helical" evidence="10">
    <location>
        <begin position="367"/>
        <end position="392"/>
    </location>
</feature>
<keyword evidence="6" id="KW-0249">Electron transport</keyword>
<comment type="subcellular location">
    <subcellularLocation>
        <location evidence="2">Membrane</location>
        <topology evidence="2">Multi-pass membrane protein</topology>
    </subcellularLocation>
</comment>
<geneLocation type="mitochondrion" evidence="13"/>
<dbReference type="GeneID" id="12354614"/>
<keyword evidence="10" id="KW-0830">Ubiquinone</keyword>
<feature type="transmembrane region" description="Helical" evidence="10">
    <location>
        <begin position="233"/>
        <end position="255"/>
    </location>
</feature>
<feature type="domain" description="NADH-Ubiquinone oxidoreductase (complex I) chain 5 N-terminal" evidence="12">
    <location>
        <begin position="40"/>
        <end position="85"/>
    </location>
</feature>
<feature type="domain" description="NADH:quinone oxidoreductase/Mrp antiporter transmembrane" evidence="11">
    <location>
        <begin position="104"/>
        <end position="375"/>
    </location>
</feature>
<dbReference type="CTD" id="4540"/>
<organism evidence="13">
    <name type="scientific">Amblyomma fimbriatum</name>
    <name type="common">goanna tick</name>
    <dbReference type="NCBI Taxonomy" id="65641"/>
    <lineage>
        <taxon>Eukaryota</taxon>
        <taxon>Metazoa</taxon>
        <taxon>Ecdysozoa</taxon>
        <taxon>Arthropoda</taxon>
        <taxon>Chelicerata</taxon>
        <taxon>Arachnida</taxon>
        <taxon>Acari</taxon>
        <taxon>Parasitiformes</taxon>
        <taxon>Ixodida</taxon>
        <taxon>Ixodoidea</taxon>
        <taxon>Ixodidae</taxon>
        <taxon>Amblyomminae</taxon>
        <taxon>Amblyomma</taxon>
    </lineage>
</organism>
<evidence type="ECO:0000259" key="12">
    <source>
        <dbReference type="Pfam" id="PF00662"/>
    </source>
</evidence>
<feature type="transmembrane region" description="Helical" evidence="10">
    <location>
        <begin position="147"/>
        <end position="167"/>
    </location>
</feature>
<dbReference type="GO" id="GO:0008137">
    <property type="term" value="F:NADH dehydrogenase (ubiquinone) activity"/>
    <property type="evidence" value="ECO:0007669"/>
    <property type="project" value="UniProtKB-EC"/>
</dbReference>
<feature type="transmembrane region" description="Helical" evidence="10">
    <location>
        <begin position="107"/>
        <end position="126"/>
    </location>
</feature>
<dbReference type="Pfam" id="PF00361">
    <property type="entry name" value="Proton_antipo_M"/>
    <property type="match status" value="1"/>
</dbReference>
<dbReference type="GO" id="GO:0042773">
    <property type="term" value="P:ATP synthesis coupled electron transport"/>
    <property type="evidence" value="ECO:0007669"/>
    <property type="project" value="InterPro"/>
</dbReference>
<feature type="transmembrane region" description="Helical" evidence="10">
    <location>
        <begin position="438"/>
        <end position="462"/>
    </location>
</feature>
<keyword evidence="10" id="KW-0813">Transport</keyword>
<feature type="transmembrane region" description="Helical" evidence="10">
    <location>
        <begin position="412"/>
        <end position="432"/>
    </location>
</feature>
<feature type="transmembrane region" description="Helical" evidence="10">
    <location>
        <begin position="7"/>
        <end position="26"/>
    </location>
</feature>
<comment type="catalytic activity">
    <reaction evidence="9 10">
        <text>a ubiquinone + NADH + 5 H(+)(in) = a ubiquinol + NAD(+) + 4 H(+)(out)</text>
        <dbReference type="Rhea" id="RHEA:29091"/>
        <dbReference type="Rhea" id="RHEA-COMP:9565"/>
        <dbReference type="Rhea" id="RHEA-COMP:9566"/>
        <dbReference type="ChEBI" id="CHEBI:15378"/>
        <dbReference type="ChEBI" id="CHEBI:16389"/>
        <dbReference type="ChEBI" id="CHEBI:17976"/>
        <dbReference type="ChEBI" id="CHEBI:57540"/>
        <dbReference type="ChEBI" id="CHEBI:57945"/>
        <dbReference type="EC" id="7.1.1.2"/>
    </reaction>
</comment>
<feature type="transmembrane region" description="Helical" evidence="10">
    <location>
        <begin position="83"/>
        <end position="101"/>
    </location>
</feature>
<reference evidence="13" key="1">
    <citation type="journal article" date="2012" name="Mol. Phylogenet. Evol.">
        <title>Phylogenetic analysis of ticks (Acari: Ixodida) using mitochondrial genomes and nuclear rRNA genes indicates that the genus Amblyomma is polyphyletic.</title>
        <authorList>
            <person name="Burger T.D."/>
            <person name="Shao R."/>
            <person name="Beati L."/>
            <person name="Miller H."/>
            <person name="Barker S.C."/>
        </authorList>
    </citation>
    <scope>NUCLEOTIDE SEQUENCE</scope>
</reference>
<proteinExistence type="inferred from homology"/>
<evidence type="ECO:0000256" key="8">
    <source>
        <dbReference type="ARBA" id="ARBA00023136"/>
    </source>
</evidence>
<keyword evidence="10" id="KW-0520">NAD</keyword>
<evidence type="ECO:0000256" key="10">
    <source>
        <dbReference type="RuleBase" id="RU003404"/>
    </source>
</evidence>
<dbReference type="Pfam" id="PF00662">
    <property type="entry name" value="Proton_antipo_N"/>
    <property type="match status" value="1"/>
</dbReference>
<dbReference type="GO" id="GO:0003954">
    <property type="term" value="F:NADH dehydrogenase activity"/>
    <property type="evidence" value="ECO:0007669"/>
    <property type="project" value="TreeGrafter"/>
</dbReference>
<evidence type="ECO:0000256" key="1">
    <source>
        <dbReference type="ARBA" id="ARBA00003257"/>
    </source>
</evidence>
<evidence type="ECO:0000256" key="9">
    <source>
        <dbReference type="ARBA" id="ARBA00049551"/>
    </source>
</evidence>
<evidence type="ECO:0000256" key="2">
    <source>
        <dbReference type="ARBA" id="ARBA00004141"/>
    </source>
</evidence>
<dbReference type="PANTHER" id="PTHR42829">
    <property type="entry name" value="NADH-UBIQUINONE OXIDOREDUCTASE CHAIN 5"/>
    <property type="match status" value="1"/>
</dbReference>
<comment type="function">
    <text evidence="10">Core subunit of the mitochondrial membrane respiratory chain NADH dehydrogenase (Complex I) which catalyzes electron transfer from NADH through the respiratory chain, using ubiquinone as an electron acceptor. Essential for the catalytic activity and assembly of complex I.</text>
</comment>
<feature type="transmembrane region" description="Helical" evidence="10">
    <location>
        <begin position="46"/>
        <end position="71"/>
    </location>
</feature>
<evidence type="ECO:0000256" key="6">
    <source>
        <dbReference type="ARBA" id="ARBA00022982"/>
    </source>
</evidence>
<keyword evidence="8 10" id="KW-0472">Membrane</keyword>
<feature type="transmembrane region" description="Helical" evidence="10">
    <location>
        <begin position="323"/>
        <end position="347"/>
    </location>
</feature>
<sequence>MFIYWGIILLMMSFLFLMFFIINFLTSNLLILEYILYTNQGLDLKFYFLFDWVSTLFTMIVLMISSMVLFFSNSYMKEDKNKLSFCYIVLLFVLSMVMLILMPNMFMMILGWDGLGLVSYCLVIYYQSENSYNSGMITIISNRVGDVMVMLSLIFFVNFGTFDFMSFQNFELICGIMILTAGLTKSAQIPFSAWLPAAMAAPTPVSSLVHSSTLVTAGVYLLIRFSFMFKIELNSLILLKISLLTMVMSGINAFFENDFKKIIAFSTLSQLSLMMISISLKMPEFAFFHLIIHAIFKSMLFLCAGLVIHYFQGIQDIRMLGNFFNFSPLISSCLMISILSLIGFPFVGGFFSKDLIVEFFLFKMNNFIYFLIFMLGISFTFFYCFRLVYILLLKGAMSLAVSKFNLDFFMKFPILILTLMVIIFSNLLNWMINLNLNLIFISFPSKNFVIILLFMMIFMYIFMKKCYILKKKNWFFLKKIWHLSFLSSYVMLMKSKTMIKFNLTDWTWMEILGPSFLKMNTMKSFEMNLLFEIKNLTKILIIIFLMILVFLV</sequence>
<dbReference type="GO" id="GO:0016020">
    <property type="term" value="C:membrane"/>
    <property type="evidence" value="ECO:0007669"/>
    <property type="project" value="UniProtKB-SubCell"/>
</dbReference>
<comment type="similarity">
    <text evidence="10">Belongs to the complex I subunit 5 family.</text>
</comment>
<protein>
    <recommendedName>
        <fullName evidence="4 10">NADH-ubiquinone oxidoreductase chain 5</fullName>
        <ecNumber evidence="3 10">7.1.1.2</ecNumber>
    </recommendedName>
</protein>
<evidence type="ECO:0000256" key="3">
    <source>
        <dbReference type="ARBA" id="ARBA00012944"/>
    </source>
</evidence>